<feature type="region of interest" description="Disordered" evidence="1">
    <location>
        <begin position="128"/>
        <end position="148"/>
    </location>
</feature>
<accession>A0A914D711</accession>
<reference evidence="4" key="1">
    <citation type="submission" date="2022-11" db="UniProtKB">
        <authorList>
            <consortium name="WormBaseParasite"/>
        </authorList>
    </citation>
    <scope>IDENTIFICATION</scope>
</reference>
<dbReference type="WBParaSite" id="ACRNAN_scaffold2005.g23104.t1">
    <property type="protein sequence ID" value="ACRNAN_scaffold2005.g23104.t1"/>
    <property type="gene ID" value="ACRNAN_scaffold2005.g23104"/>
</dbReference>
<organism evidence="3 4">
    <name type="scientific">Acrobeloides nanus</name>
    <dbReference type="NCBI Taxonomy" id="290746"/>
    <lineage>
        <taxon>Eukaryota</taxon>
        <taxon>Metazoa</taxon>
        <taxon>Ecdysozoa</taxon>
        <taxon>Nematoda</taxon>
        <taxon>Chromadorea</taxon>
        <taxon>Rhabditida</taxon>
        <taxon>Tylenchina</taxon>
        <taxon>Cephalobomorpha</taxon>
        <taxon>Cephaloboidea</taxon>
        <taxon>Cephalobidae</taxon>
        <taxon>Acrobeloides</taxon>
    </lineage>
</organism>
<sequence length="148" mass="16216">MDKLVFIYFIFATLVAINEAAVAIAQAEVGKPYRLNFGDGNFVIRRRTNANKDPQFIFASPNQDGSWTTNGVDKIPSTARLFFNGTMVFDNITEDDLGSYDLPLEKPHIVQDGKGGFGMVGPSLIELQGIPQMPPLPSKDPKIESPIA</sequence>
<evidence type="ECO:0000313" key="3">
    <source>
        <dbReference type="Proteomes" id="UP000887540"/>
    </source>
</evidence>
<evidence type="ECO:0000256" key="2">
    <source>
        <dbReference type="SAM" id="SignalP"/>
    </source>
</evidence>
<feature type="signal peptide" evidence="2">
    <location>
        <begin position="1"/>
        <end position="20"/>
    </location>
</feature>
<keyword evidence="3" id="KW-1185">Reference proteome</keyword>
<feature type="compositionally biased region" description="Basic and acidic residues" evidence="1">
    <location>
        <begin position="139"/>
        <end position="148"/>
    </location>
</feature>
<name>A0A914D711_9BILA</name>
<evidence type="ECO:0000256" key="1">
    <source>
        <dbReference type="SAM" id="MobiDB-lite"/>
    </source>
</evidence>
<feature type="chain" id="PRO_5037033790" evidence="2">
    <location>
        <begin position="21"/>
        <end position="148"/>
    </location>
</feature>
<proteinExistence type="predicted"/>
<dbReference type="Proteomes" id="UP000887540">
    <property type="component" value="Unplaced"/>
</dbReference>
<evidence type="ECO:0000313" key="4">
    <source>
        <dbReference type="WBParaSite" id="ACRNAN_scaffold2005.g23104.t1"/>
    </source>
</evidence>
<protein>
    <submittedName>
        <fullName evidence="4">Uncharacterized protein</fullName>
    </submittedName>
</protein>
<keyword evidence="2" id="KW-0732">Signal</keyword>
<dbReference type="AlphaFoldDB" id="A0A914D711"/>